<evidence type="ECO:0000313" key="2">
    <source>
        <dbReference type="EMBL" id="PYC47978.1"/>
    </source>
</evidence>
<accession>A0A2V4MUM4</accession>
<sequence length="417" mass="46273">MAWHGREVRTLAHGKGDQRPGFVVTVRWEVLHEGGLLSESRYSMSKRPVAPSSLLSLDCSDVVAVTQVQEDTDGQCFDTIWRKVMPNANKCRLTVADVTGIWGIIPSCSTPEAADPLYDGVAIDVEETRRAVNQIIEDGVDAILTNGTFGEEATLTPEEWKVYVTAVVEEVAGRVPVCIGTTMQSTRETIERMKFVRDLGAQGTMLGRPMWCQLAPEAIVQYYRDVAEAVPELGIVIYDNPEAFKGRITPETWGQLAEIPQLVAAKTIGVDDIYARSLEAVKGRIRLLPLERDWLKAREIDADVSVAAWAGSASCGMAPCTKLRDLITAGEDEMAQKLTDRITWSYETFFPNGDFREFSKYNIPLEKERFNAAGYINAGPTRPPFDLMPKAYLEGTVEAARRWNAVSDEVNQGSFDR</sequence>
<dbReference type="EMBL" id="QFVT01000004">
    <property type="protein sequence ID" value="PYC47978.1"/>
    <property type="molecule type" value="Genomic_DNA"/>
</dbReference>
<dbReference type="PANTHER" id="PTHR12128:SF51">
    <property type="entry name" value="BLL4205 PROTEIN"/>
    <property type="match status" value="1"/>
</dbReference>
<proteinExistence type="predicted"/>
<keyword evidence="3" id="KW-1185">Reference proteome</keyword>
<dbReference type="SMART" id="SM01130">
    <property type="entry name" value="DHDPS"/>
    <property type="match status" value="1"/>
</dbReference>
<comment type="caution">
    <text evidence="2">The sequence shown here is derived from an EMBL/GenBank/DDBJ whole genome shotgun (WGS) entry which is preliminary data.</text>
</comment>
<dbReference type="PANTHER" id="PTHR12128">
    <property type="entry name" value="DIHYDRODIPICOLINATE SYNTHASE"/>
    <property type="match status" value="1"/>
</dbReference>
<organism evidence="2 3">
    <name type="scientific">Litorivita pollutaquae</name>
    <dbReference type="NCBI Taxonomy" id="2200892"/>
    <lineage>
        <taxon>Bacteria</taxon>
        <taxon>Pseudomonadati</taxon>
        <taxon>Pseudomonadota</taxon>
        <taxon>Alphaproteobacteria</taxon>
        <taxon>Rhodobacterales</taxon>
        <taxon>Paracoccaceae</taxon>
        <taxon>Litorivita</taxon>
    </lineage>
</organism>
<evidence type="ECO:0000256" key="1">
    <source>
        <dbReference type="ARBA" id="ARBA00023239"/>
    </source>
</evidence>
<dbReference type="InterPro" id="IPR002220">
    <property type="entry name" value="DapA-like"/>
</dbReference>
<name>A0A2V4MUM4_9RHOB</name>
<reference evidence="2 3" key="1">
    <citation type="submission" date="2018-05" db="EMBL/GenBank/DDBJ databases">
        <title>Oceanovita maritima gen. nov., sp. nov., a marine bacterium in the family Rhodobacteraceae isolated from surface seawater of Lundu port Xiamen, China.</title>
        <authorList>
            <person name="Hetharua B.H."/>
            <person name="Min D."/>
            <person name="Liao H."/>
            <person name="Tian Y."/>
        </authorList>
    </citation>
    <scope>NUCLEOTIDE SEQUENCE [LARGE SCALE GENOMIC DNA]</scope>
    <source>
        <strain evidence="2 3">FSX-11</strain>
    </source>
</reference>
<dbReference type="PRINTS" id="PR00146">
    <property type="entry name" value="DHPICSNTHASE"/>
</dbReference>
<dbReference type="AlphaFoldDB" id="A0A2V4MUM4"/>
<dbReference type="OrthoDB" id="9782828at2"/>
<dbReference type="Gene3D" id="3.20.20.70">
    <property type="entry name" value="Aldolase class I"/>
    <property type="match status" value="1"/>
</dbReference>
<evidence type="ECO:0000313" key="3">
    <source>
        <dbReference type="Proteomes" id="UP000248012"/>
    </source>
</evidence>
<dbReference type="Pfam" id="PF00701">
    <property type="entry name" value="DHDPS"/>
    <property type="match status" value="1"/>
</dbReference>
<dbReference type="InterPro" id="IPR013785">
    <property type="entry name" value="Aldolase_TIM"/>
</dbReference>
<dbReference type="SUPFAM" id="SSF51569">
    <property type="entry name" value="Aldolase"/>
    <property type="match status" value="1"/>
</dbReference>
<keyword evidence="1" id="KW-0456">Lyase</keyword>
<dbReference type="GO" id="GO:0008840">
    <property type="term" value="F:4-hydroxy-tetrahydrodipicolinate synthase activity"/>
    <property type="evidence" value="ECO:0007669"/>
    <property type="project" value="TreeGrafter"/>
</dbReference>
<protein>
    <submittedName>
        <fullName evidence="2">Aldolase</fullName>
    </submittedName>
</protein>
<dbReference type="Proteomes" id="UP000248012">
    <property type="component" value="Unassembled WGS sequence"/>
</dbReference>
<gene>
    <name evidence="2" type="ORF">DI396_07805</name>
</gene>